<dbReference type="InterPro" id="IPR036291">
    <property type="entry name" value="NAD(P)-bd_dom_sf"/>
</dbReference>
<dbReference type="AlphaFoldDB" id="A0A6J6B496"/>
<evidence type="ECO:0000313" key="3">
    <source>
        <dbReference type="EMBL" id="CAB4533902.1"/>
    </source>
</evidence>
<dbReference type="SUPFAM" id="SSF116726">
    <property type="entry name" value="TrkA C-terminal domain-like"/>
    <property type="match status" value="1"/>
</dbReference>
<feature type="domain" description="RCK C-terminal" evidence="2">
    <location>
        <begin position="146"/>
        <end position="228"/>
    </location>
</feature>
<dbReference type="PANTHER" id="PTHR43833">
    <property type="entry name" value="POTASSIUM CHANNEL PROTEIN 2-RELATED-RELATED"/>
    <property type="match status" value="1"/>
</dbReference>
<organism evidence="3">
    <name type="scientific">freshwater metagenome</name>
    <dbReference type="NCBI Taxonomy" id="449393"/>
    <lineage>
        <taxon>unclassified sequences</taxon>
        <taxon>metagenomes</taxon>
        <taxon>ecological metagenomes</taxon>
    </lineage>
</organism>
<name>A0A6J6B496_9ZZZZ</name>
<feature type="domain" description="RCK N-terminal" evidence="1">
    <location>
        <begin position="14"/>
        <end position="130"/>
    </location>
</feature>
<dbReference type="InterPro" id="IPR050721">
    <property type="entry name" value="Trk_Ktr_HKT_K-transport"/>
</dbReference>
<evidence type="ECO:0000259" key="1">
    <source>
        <dbReference type="PROSITE" id="PS51201"/>
    </source>
</evidence>
<accession>A0A6J6B496</accession>
<dbReference type="Pfam" id="PF02080">
    <property type="entry name" value="TrkA_C"/>
    <property type="match status" value="1"/>
</dbReference>
<dbReference type="SUPFAM" id="SSF51735">
    <property type="entry name" value="NAD(P)-binding Rossmann-fold domains"/>
    <property type="match status" value="1"/>
</dbReference>
<dbReference type="Gene3D" id="3.30.70.1450">
    <property type="entry name" value="Regulator of K+ conductance, C-terminal domain"/>
    <property type="match status" value="1"/>
</dbReference>
<dbReference type="InterPro" id="IPR006037">
    <property type="entry name" value="RCK_C"/>
</dbReference>
<sequence length="228" mass="24402">MAKRLRTMGPERIETPVAVIGLGRFGSALALELQALGHEVLGIDLDSDHVQTYAPLLTRTVTADSTSADAMRELGVDTFERVVVAIGVDLEASILTVSMLKEIGVAEIWAKAMSDSHGRILTQLGVDHVIFPEKDMGKRIAHSVGGDQLDYIEIDEGFAMAKTIAAPSFVGKSLTELAIRREYGVIVVATAVGDVNYIPATPDTVIGEGECLIVAGPKDKLETFSRVQ</sequence>
<dbReference type="Pfam" id="PF02254">
    <property type="entry name" value="TrkA_N"/>
    <property type="match status" value="1"/>
</dbReference>
<gene>
    <name evidence="3" type="ORF">UFOPK1410_00314</name>
</gene>
<protein>
    <submittedName>
        <fullName evidence="3">Unannotated protein</fullName>
    </submittedName>
</protein>
<dbReference type="Gene3D" id="3.40.50.720">
    <property type="entry name" value="NAD(P)-binding Rossmann-like Domain"/>
    <property type="match status" value="1"/>
</dbReference>
<proteinExistence type="predicted"/>
<reference evidence="3" key="1">
    <citation type="submission" date="2020-05" db="EMBL/GenBank/DDBJ databases">
        <authorList>
            <person name="Chiriac C."/>
            <person name="Salcher M."/>
            <person name="Ghai R."/>
            <person name="Kavagutti S V."/>
        </authorList>
    </citation>
    <scope>NUCLEOTIDE SEQUENCE</scope>
</reference>
<dbReference type="PROSITE" id="PS51201">
    <property type="entry name" value="RCK_N"/>
    <property type="match status" value="1"/>
</dbReference>
<evidence type="ECO:0000259" key="2">
    <source>
        <dbReference type="PROSITE" id="PS51202"/>
    </source>
</evidence>
<dbReference type="GO" id="GO:0006813">
    <property type="term" value="P:potassium ion transport"/>
    <property type="evidence" value="ECO:0007669"/>
    <property type="project" value="InterPro"/>
</dbReference>
<dbReference type="PROSITE" id="PS51202">
    <property type="entry name" value="RCK_C"/>
    <property type="match status" value="1"/>
</dbReference>
<dbReference type="InterPro" id="IPR036721">
    <property type="entry name" value="RCK_C_sf"/>
</dbReference>
<dbReference type="EMBL" id="CAEZSH010000021">
    <property type="protein sequence ID" value="CAB4533902.1"/>
    <property type="molecule type" value="Genomic_DNA"/>
</dbReference>
<dbReference type="InterPro" id="IPR003148">
    <property type="entry name" value="RCK_N"/>
</dbReference>
<dbReference type="PANTHER" id="PTHR43833:SF7">
    <property type="entry name" value="KTR SYSTEM POTASSIUM UPTAKE PROTEIN C"/>
    <property type="match status" value="1"/>
</dbReference>
<dbReference type="GO" id="GO:0008324">
    <property type="term" value="F:monoatomic cation transmembrane transporter activity"/>
    <property type="evidence" value="ECO:0007669"/>
    <property type="project" value="InterPro"/>
</dbReference>